<protein>
    <submittedName>
        <fullName evidence="3">ATP-binding protein</fullName>
    </submittedName>
</protein>
<dbReference type="InterPro" id="IPR003594">
    <property type="entry name" value="HATPase_dom"/>
</dbReference>
<dbReference type="EMBL" id="CP108133">
    <property type="protein sequence ID" value="WTP55238.1"/>
    <property type="molecule type" value="Genomic_DNA"/>
</dbReference>
<evidence type="ECO:0000313" key="3">
    <source>
        <dbReference type="EMBL" id="WTP55238.1"/>
    </source>
</evidence>
<dbReference type="PANTHER" id="PTHR35526">
    <property type="entry name" value="ANTI-SIGMA-F FACTOR RSBW-RELATED"/>
    <property type="match status" value="1"/>
</dbReference>
<name>A0ABZ1JY34_9ACTN</name>
<reference evidence="3" key="1">
    <citation type="submission" date="2022-10" db="EMBL/GenBank/DDBJ databases">
        <title>The complete genomes of actinobacterial strains from the NBC collection.</title>
        <authorList>
            <person name="Joergensen T.S."/>
            <person name="Alvarez Arevalo M."/>
            <person name="Sterndorff E.B."/>
            <person name="Faurdal D."/>
            <person name="Vuksanovic O."/>
            <person name="Mourched A.-S."/>
            <person name="Charusanti P."/>
            <person name="Shaw S."/>
            <person name="Blin K."/>
            <person name="Weber T."/>
        </authorList>
    </citation>
    <scope>NUCLEOTIDE SEQUENCE</scope>
    <source>
        <strain evidence="3">NBC_00189</strain>
    </source>
</reference>
<sequence>MVFARSNGSGGGAIAEEDRHWPRRIRRDVQAALSCWRWPYVTADAALLASELVTNALEHGCGDVGVRLYFTADSVRIEVRDGSYKAPEPRTADPWDEDGRGLRIVEELATDWGVSRDGTTTWCSLDWHPLIPTP</sequence>
<dbReference type="Pfam" id="PF13581">
    <property type="entry name" value="HATPase_c_2"/>
    <property type="match status" value="1"/>
</dbReference>
<keyword evidence="3" id="KW-0067">ATP-binding</keyword>
<accession>A0ABZ1JY34</accession>
<organism evidence="3 4">
    <name type="scientific">Streptomyces tauricus</name>
    <dbReference type="NCBI Taxonomy" id="68274"/>
    <lineage>
        <taxon>Bacteria</taxon>
        <taxon>Bacillati</taxon>
        <taxon>Actinomycetota</taxon>
        <taxon>Actinomycetes</taxon>
        <taxon>Kitasatosporales</taxon>
        <taxon>Streptomycetaceae</taxon>
        <taxon>Streptomyces</taxon>
        <taxon>Streptomyces aurantiacus group</taxon>
    </lineage>
</organism>
<keyword evidence="3" id="KW-0547">Nucleotide-binding</keyword>
<gene>
    <name evidence="3" type="ORF">OG288_37370</name>
</gene>
<evidence type="ECO:0000259" key="2">
    <source>
        <dbReference type="Pfam" id="PF13581"/>
    </source>
</evidence>
<dbReference type="InterPro" id="IPR036890">
    <property type="entry name" value="HATPase_C_sf"/>
</dbReference>
<evidence type="ECO:0000313" key="4">
    <source>
        <dbReference type="Proteomes" id="UP001432166"/>
    </source>
</evidence>
<dbReference type="Gene3D" id="3.30.565.10">
    <property type="entry name" value="Histidine kinase-like ATPase, C-terminal domain"/>
    <property type="match status" value="1"/>
</dbReference>
<dbReference type="GO" id="GO:0005524">
    <property type="term" value="F:ATP binding"/>
    <property type="evidence" value="ECO:0007669"/>
    <property type="project" value="UniProtKB-KW"/>
</dbReference>
<dbReference type="PANTHER" id="PTHR35526:SF3">
    <property type="entry name" value="ANTI-SIGMA-F FACTOR RSBW"/>
    <property type="match status" value="1"/>
</dbReference>
<dbReference type="RefSeq" id="WP_328940190.1">
    <property type="nucleotide sequence ID" value="NZ_CP108133.1"/>
</dbReference>
<dbReference type="InterPro" id="IPR050267">
    <property type="entry name" value="Anti-sigma-factor_SerPK"/>
</dbReference>
<dbReference type="CDD" id="cd16936">
    <property type="entry name" value="HATPase_RsbW-like"/>
    <property type="match status" value="1"/>
</dbReference>
<keyword evidence="1" id="KW-0808">Transferase</keyword>
<evidence type="ECO:0000256" key="1">
    <source>
        <dbReference type="ARBA" id="ARBA00022527"/>
    </source>
</evidence>
<keyword evidence="1" id="KW-0723">Serine/threonine-protein kinase</keyword>
<proteinExistence type="predicted"/>
<keyword evidence="4" id="KW-1185">Reference proteome</keyword>
<feature type="domain" description="Histidine kinase/HSP90-like ATPase" evidence="2">
    <location>
        <begin position="23"/>
        <end position="122"/>
    </location>
</feature>
<dbReference type="Proteomes" id="UP001432166">
    <property type="component" value="Chromosome"/>
</dbReference>
<dbReference type="SUPFAM" id="SSF55874">
    <property type="entry name" value="ATPase domain of HSP90 chaperone/DNA topoisomerase II/histidine kinase"/>
    <property type="match status" value="1"/>
</dbReference>
<keyword evidence="1" id="KW-0418">Kinase</keyword>